<keyword evidence="3" id="KW-1185">Reference proteome</keyword>
<feature type="region of interest" description="Disordered" evidence="1">
    <location>
        <begin position="386"/>
        <end position="416"/>
    </location>
</feature>
<protein>
    <submittedName>
        <fullName evidence="2">Protein fam86a</fullName>
    </submittedName>
</protein>
<feature type="compositionally biased region" description="Polar residues" evidence="1">
    <location>
        <begin position="390"/>
        <end position="406"/>
    </location>
</feature>
<dbReference type="SUPFAM" id="SSF53335">
    <property type="entry name" value="S-adenosyl-L-methionine-dependent methyltransferases"/>
    <property type="match status" value="1"/>
</dbReference>
<name>A0AAN8WRU1_HALRR</name>
<dbReference type="PANTHER" id="PTHR14614:SF130">
    <property type="entry name" value="PROTEIN-LYSINE N-METHYLTRANSFERASE EEF2KMT"/>
    <property type="match status" value="1"/>
</dbReference>
<dbReference type="PANTHER" id="PTHR14614">
    <property type="entry name" value="HEPATOCELLULAR CARCINOMA-ASSOCIATED ANTIGEN"/>
    <property type="match status" value="1"/>
</dbReference>
<comment type="caution">
    <text evidence="2">The sequence shown here is derived from an EMBL/GenBank/DDBJ whole genome shotgun (WGS) entry which is preliminary data.</text>
</comment>
<gene>
    <name evidence="2" type="primary">FAM86A_1</name>
    <name evidence="2" type="ORF">SK128_015583</name>
</gene>
<evidence type="ECO:0000313" key="3">
    <source>
        <dbReference type="Proteomes" id="UP001381693"/>
    </source>
</evidence>
<evidence type="ECO:0000256" key="1">
    <source>
        <dbReference type="SAM" id="MobiDB-lite"/>
    </source>
</evidence>
<dbReference type="InterPro" id="IPR029063">
    <property type="entry name" value="SAM-dependent_MTases_sf"/>
</dbReference>
<proteinExistence type="predicted"/>
<evidence type="ECO:0000313" key="2">
    <source>
        <dbReference type="EMBL" id="KAK7071067.1"/>
    </source>
</evidence>
<dbReference type="Proteomes" id="UP001381693">
    <property type="component" value="Unassembled WGS sequence"/>
</dbReference>
<dbReference type="EMBL" id="JAXCGZ010015152">
    <property type="protein sequence ID" value="KAK7071067.1"/>
    <property type="molecule type" value="Genomic_DNA"/>
</dbReference>
<dbReference type="InterPro" id="IPR019410">
    <property type="entry name" value="Methyltransf_16"/>
</dbReference>
<dbReference type="AlphaFoldDB" id="A0AAN8WRU1"/>
<dbReference type="GO" id="GO:0032991">
    <property type="term" value="C:protein-containing complex"/>
    <property type="evidence" value="ECO:0007669"/>
    <property type="project" value="TreeGrafter"/>
</dbReference>
<feature type="compositionally biased region" description="Basic and acidic residues" evidence="1">
    <location>
        <begin position="407"/>
        <end position="416"/>
    </location>
</feature>
<reference evidence="2 3" key="1">
    <citation type="submission" date="2023-11" db="EMBL/GenBank/DDBJ databases">
        <title>Halocaridina rubra genome assembly.</title>
        <authorList>
            <person name="Smith C."/>
        </authorList>
    </citation>
    <scope>NUCLEOTIDE SEQUENCE [LARGE SCALE GENOMIC DNA]</scope>
    <source>
        <strain evidence="2">EP-1</strain>
        <tissue evidence="2">Whole</tissue>
    </source>
</reference>
<accession>A0AAN8WRU1</accession>
<organism evidence="2 3">
    <name type="scientific">Halocaridina rubra</name>
    <name type="common">Hawaiian red shrimp</name>
    <dbReference type="NCBI Taxonomy" id="373956"/>
    <lineage>
        <taxon>Eukaryota</taxon>
        <taxon>Metazoa</taxon>
        <taxon>Ecdysozoa</taxon>
        <taxon>Arthropoda</taxon>
        <taxon>Crustacea</taxon>
        <taxon>Multicrustacea</taxon>
        <taxon>Malacostraca</taxon>
        <taxon>Eumalacostraca</taxon>
        <taxon>Eucarida</taxon>
        <taxon>Decapoda</taxon>
        <taxon>Pleocyemata</taxon>
        <taxon>Caridea</taxon>
        <taxon>Atyoidea</taxon>
        <taxon>Atyidae</taxon>
        <taxon>Halocaridina</taxon>
    </lineage>
</organism>
<dbReference type="Gene3D" id="3.40.50.150">
    <property type="entry name" value="Vaccinia Virus protein VP39"/>
    <property type="match status" value="1"/>
</dbReference>
<sequence length="486" mass="54622">MMGDLNAYLCYLLTRAYFACVPTTRTLWSHVSCALDAAQEELPPDDIMIMILKACIEHPLSSAAPRDPKHEYCVLKWISKEWESRGWALPNSVIKHKALKEPQDCPELCYKTYIGWGGGKNQQGVTLLESCGGIVHHTTGLTTWGGAAVLADWVTNQPDIIANRRVLELGAGIGFTASVVLTTGNDDYLPPRSYIATDCHHHVLTLLQHNLELNLNPEPVMRKTLEAFQESTGKLLVTEEAQIGEMLPWKPISKKLRLSSKTSLISEDEEDNGTYDNMTAFGTTVEVLQVDWRDPPLLPNVDVIIAADVVYAHHLIPPLVELIKGILNGTSSRRKSDKISDHVKMQRLNSMVQKENIKHSSQESLEKCEELYSNNEEMESLKTVEHEIRPNSNSNNPNQDTESLLRNSDKDSTQVDQEERAAYIACTRRTLETVNLFLDEVTKQGLSHSLVYQSTLDTDTFLFLYNETHLPVKIFKLILAPENTCN</sequence>